<feature type="transmembrane region" description="Helical" evidence="3">
    <location>
        <begin position="356"/>
        <end position="385"/>
    </location>
</feature>
<evidence type="ECO:0000313" key="6">
    <source>
        <dbReference type="Proteomes" id="UP001524547"/>
    </source>
</evidence>
<evidence type="ECO:0000313" key="5">
    <source>
        <dbReference type="EMBL" id="MCQ8240517.1"/>
    </source>
</evidence>
<evidence type="ECO:0000256" key="2">
    <source>
        <dbReference type="ARBA" id="ARBA00009387"/>
    </source>
</evidence>
<proteinExistence type="inferred from homology"/>
<comment type="similarity">
    <text evidence="2">Belongs to the virb1 family.</text>
</comment>
<dbReference type="PANTHER" id="PTHR37423:SF2">
    <property type="entry name" value="MEMBRANE-BOUND LYTIC MUREIN TRANSGLYCOSYLASE C"/>
    <property type="match status" value="1"/>
</dbReference>
<dbReference type="SUPFAM" id="SSF53955">
    <property type="entry name" value="Lysozyme-like"/>
    <property type="match status" value="1"/>
</dbReference>
<sequence length="688" mass="71584">MPSPGVKVEITAVDRVTRVLDAINGRLERMRAPGERLQKAWGRLGRLSGLSNINSGFRRVEASAKGVFQAAGQIVPVLGAITSAATLAGMVRLTTAWANFGSRLGFAAQRIGLSAGQLQAMDGAARMAGASAGSLQSGMQTLGQGMWDAVGGRAPELVSTFAALHVQFQNADGSAKSVAQVMPQLADRIAAIRNPYAQAAVATRLFGSAAEDLLPFLRLGSAGIARYTAMAQRYGVTNAEGVAAANRLRMAQAQLALATEGLGNSIAQALEPAVTPIVQQMAEWIARNREWIASGIHTYVLRLITYLKGVDWAGMQKGAQGVWDDITAVVKSLGGWEHAAKDAMIAMGVLYGARTLAGLAALAGAAGFGGVLTAIVAVTAGLIALPAIMDELQKHIGPKNPHPGTNARGMGAGNGPGYGRDASAARPPDSGWGIFTNFGQTLADGWNAQPAVRGNARGIGTVSQGPSPAELAGARRLFGDIEASKGLPPNLLDLMWKQESGRGRFMLSGAGAQGHFGFMPGTAAQYGVRNPNDLFQSARGAGSYVADLLRRYGGDVQKAVAAYNWGPGNVDKEVRRWGSNWLEHAPAETRGYVANVAPGSLSDPHFWDRAGRDLRAIGGGLGLASVPSGTAQSRSNDASIDRLRAELHITVRSSAGTQVGASGRGGNMRVASVRTERAMDPAMTPGGF</sequence>
<keyword evidence="3" id="KW-1133">Transmembrane helix</keyword>
<comment type="caution">
    <text evidence="5">The sequence shown here is derived from an EMBL/GenBank/DDBJ whole genome shotgun (WGS) entry which is preliminary data.</text>
</comment>
<dbReference type="RefSeq" id="WP_422919266.1">
    <property type="nucleotide sequence ID" value="NZ_JAMZEJ010000004.1"/>
</dbReference>
<gene>
    <name evidence="5" type="ORF">NFI88_06620</name>
</gene>
<dbReference type="Proteomes" id="UP001524547">
    <property type="component" value="Unassembled WGS sequence"/>
</dbReference>
<name>A0ABT1VVZ9_9PROT</name>
<dbReference type="InterPro" id="IPR008258">
    <property type="entry name" value="Transglycosylase_SLT_dom_1"/>
</dbReference>
<keyword evidence="6" id="KW-1185">Reference proteome</keyword>
<dbReference type="CDD" id="cd00254">
    <property type="entry name" value="LT-like"/>
    <property type="match status" value="1"/>
</dbReference>
<evidence type="ECO:0000256" key="3">
    <source>
        <dbReference type="SAM" id="Phobius"/>
    </source>
</evidence>
<dbReference type="EMBL" id="JAMZEJ010000004">
    <property type="protein sequence ID" value="MCQ8240517.1"/>
    <property type="molecule type" value="Genomic_DNA"/>
</dbReference>
<dbReference type="Pfam" id="PF01464">
    <property type="entry name" value="SLT"/>
    <property type="match status" value="1"/>
</dbReference>
<keyword evidence="3" id="KW-0472">Membrane</keyword>
<evidence type="ECO:0000256" key="1">
    <source>
        <dbReference type="ARBA" id="ARBA00007734"/>
    </source>
</evidence>
<dbReference type="PANTHER" id="PTHR37423">
    <property type="entry name" value="SOLUBLE LYTIC MUREIN TRANSGLYCOSYLASE-RELATED"/>
    <property type="match status" value="1"/>
</dbReference>
<comment type="similarity">
    <text evidence="1">Belongs to the transglycosylase Slt family.</text>
</comment>
<dbReference type="InterPro" id="IPR023346">
    <property type="entry name" value="Lysozyme-like_dom_sf"/>
</dbReference>
<protein>
    <submittedName>
        <fullName evidence="5">Lytic transglycosylase domain-containing protein</fullName>
    </submittedName>
</protein>
<accession>A0ABT1VVZ9</accession>
<dbReference type="Gene3D" id="1.10.530.10">
    <property type="match status" value="1"/>
</dbReference>
<feature type="domain" description="Transglycosylase SLT" evidence="4">
    <location>
        <begin position="479"/>
        <end position="576"/>
    </location>
</feature>
<reference evidence="5 6" key="1">
    <citation type="submission" date="2022-06" db="EMBL/GenBank/DDBJ databases">
        <title>Rhizosaccharibacter gen. nov. sp. nov. KSS12, endophytic bacteria isolated from sugarcane.</title>
        <authorList>
            <person name="Pitiwittayakul N."/>
        </authorList>
    </citation>
    <scope>NUCLEOTIDE SEQUENCE [LARGE SCALE GENOMIC DNA]</scope>
    <source>
        <strain evidence="5 6">KSS12</strain>
    </source>
</reference>
<keyword evidence="3" id="KW-0812">Transmembrane</keyword>
<organism evidence="5 6">
    <name type="scientific">Rhizosaccharibacter radicis</name>
    <dbReference type="NCBI Taxonomy" id="2782605"/>
    <lineage>
        <taxon>Bacteria</taxon>
        <taxon>Pseudomonadati</taxon>
        <taxon>Pseudomonadota</taxon>
        <taxon>Alphaproteobacteria</taxon>
        <taxon>Acetobacterales</taxon>
        <taxon>Acetobacteraceae</taxon>
        <taxon>Rhizosaccharibacter</taxon>
    </lineage>
</organism>
<evidence type="ECO:0000259" key="4">
    <source>
        <dbReference type="Pfam" id="PF01464"/>
    </source>
</evidence>